<feature type="region of interest" description="Disordered" evidence="2">
    <location>
        <begin position="704"/>
        <end position="761"/>
    </location>
</feature>
<comment type="caution">
    <text evidence="4">The sequence shown here is derived from an EMBL/GenBank/DDBJ whole genome shotgun (WGS) entry which is preliminary data.</text>
</comment>
<proteinExistence type="predicted"/>
<dbReference type="AlphaFoldDB" id="A0A7C9LKG6"/>
<dbReference type="NCBIfam" id="TIGR03696">
    <property type="entry name" value="Rhs_assc_core"/>
    <property type="match status" value="1"/>
</dbReference>
<dbReference type="InterPro" id="IPR006530">
    <property type="entry name" value="YD"/>
</dbReference>
<dbReference type="InterPro" id="IPR022385">
    <property type="entry name" value="Rhs_assc_core"/>
</dbReference>
<keyword evidence="1" id="KW-0677">Repeat</keyword>
<dbReference type="InterPro" id="IPR056823">
    <property type="entry name" value="TEN-like_YD-shell"/>
</dbReference>
<evidence type="ECO:0000313" key="4">
    <source>
        <dbReference type="EMBL" id="MUV15499.1"/>
    </source>
</evidence>
<dbReference type="Gene3D" id="2.180.10.10">
    <property type="entry name" value="RHS repeat-associated core"/>
    <property type="match status" value="2"/>
</dbReference>
<dbReference type="PANTHER" id="PTHR32305:SF15">
    <property type="entry name" value="PROTEIN RHSA-RELATED"/>
    <property type="match status" value="1"/>
</dbReference>
<accession>A0A7C9LKG6</accession>
<evidence type="ECO:0000256" key="2">
    <source>
        <dbReference type="SAM" id="MobiDB-lite"/>
    </source>
</evidence>
<protein>
    <submittedName>
        <fullName evidence="4">RHS repeat protein</fullName>
    </submittedName>
</protein>
<dbReference type="Pfam" id="PF25023">
    <property type="entry name" value="TEN_YD-shell"/>
    <property type="match status" value="1"/>
</dbReference>
<gene>
    <name evidence="4" type="ORF">GN331_14930</name>
</gene>
<organism evidence="4 5">
    <name type="scientific">Noviluteimonas gilva</name>
    <dbReference type="NCBI Taxonomy" id="2682097"/>
    <lineage>
        <taxon>Bacteria</taxon>
        <taxon>Pseudomonadati</taxon>
        <taxon>Pseudomonadota</taxon>
        <taxon>Gammaproteobacteria</taxon>
        <taxon>Lysobacterales</taxon>
        <taxon>Lysobacteraceae</taxon>
        <taxon>Noviluteimonas</taxon>
    </lineage>
</organism>
<dbReference type="EMBL" id="WOXT01000005">
    <property type="protein sequence ID" value="MUV15499.1"/>
    <property type="molecule type" value="Genomic_DNA"/>
</dbReference>
<evidence type="ECO:0000259" key="3">
    <source>
        <dbReference type="Pfam" id="PF25023"/>
    </source>
</evidence>
<sequence length="761" mass="81586">MTVAAALAATLAVTQVATYQYDELGRLISERSGVEGKLVAGRSYDVEGRLVEVVDGNGHKTRLTYDALGRVATSTDAMGGVTRLTYDAGDRTTAVVDPRGLSTTYRYNGFGDLLELRSPDTGTTTHAYSAGGLLTRTVRNDASAIDYAYDALGRVVAVTGGSDQRTFAYDTCGAGFLCEATRLNGGAVQASTRFTYRADGVVRTRTDIAKGVADTTTHQFDALGRLATLVYPSGASLAYAYEMGRLSNLTVTHRATTQTVIDDIRYRPFGGPESWTYGNGLERRYNVDDNGRLFGVSAVHDANGKVAQSLTYGFDAADRINAITNAVGEPGKQTFLYDAQGRLTQDVIVGTSGARTSTHDANGNRTSYNWGGAAEQHTIDPYSNRLLAIGGTANPARHHTYGYDKRGNRISDTTAGVTTQLQYDAFDRLRNVTRPTAVEVCESYGACKALPAGSTQYTVNALDQRVAKWSVEGAKRFVYGRPTQVLAEHGPGGWTDYLWFGGELVGLLMPSAGSIVAWYDDLPITVGHPGVKFVHNDHLGRPEVVTSGTQVQVWRAENYAFDRHVGLDLIGGLNIGFPGQYYDAESDLWSNGFRDVDLKPGRYLQSDPMGLAAGINTYAYAFANPVSYVDPDGQLAFLLPLVPPALAGAGKAAVFVGTAVAAAWAGSRAFDYWALNQAAEPVPAPPLPDDPAQCPGDGWEWKGAGAPGSNKGNWWNPKTGGKLHPDFGHPPPKGPHWGYTDGDGNKWDHFPDGGWVPGNKK</sequence>
<dbReference type="PANTHER" id="PTHR32305">
    <property type="match status" value="1"/>
</dbReference>
<feature type="domain" description="Teneurin-like YD-shell" evidence="3">
    <location>
        <begin position="19"/>
        <end position="157"/>
    </location>
</feature>
<evidence type="ECO:0000256" key="1">
    <source>
        <dbReference type="ARBA" id="ARBA00022737"/>
    </source>
</evidence>
<evidence type="ECO:0000313" key="5">
    <source>
        <dbReference type="Proteomes" id="UP000479692"/>
    </source>
</evidence>
<dbReference type="Proteomes" id="UP000479692">
    <property type="component" value="Unassembled WGS sequence"/>
</dbReference>
<dbReference type="RefSeq" id="WP_156643089.1">
    <property type="nucleotide sequence ID" value="NZ_WOXT01000005.1"/>
</dbReference>
<reference evidence="4 5" key="1">
    <citation type="submission" date="2019-12" db="EMBL/GenBank/DDBJ databases">
        <authorList>
            <person name="Xu J."/>
        </authorList>
    </citation>
    <scope>NUCLEOTIDE SEQUENCE [LARGE SCALE GENOMIC DNA]</scope>
    <source>
        <strain evidence="4 5">HX-5-24</strain>
    </source>
</reference>
<dbReference type="InterPro" id="IPR050708">
    <property type="entry name" value="T6SS_VgrG/RHS"/>
</dbReference>
<name>A0A7C9LKG6_9GAMM</name>
<dbReference type="NCBIfam" id="TIGR01643">
    <property type="entry name" value="YD_repeat_2x"/>
    <property type="match status" value="3"/>
</dbReference>
<keyword evidence="5" id="KW-1185">Reference proteome</keyword>